<sequence>MTKKSRFDAELWGLLDDLLLLHKQGYDEVIIQSDSLEDVIFINDNSSVGPKSTLIRRIQQILASERKWSLRYIPRETNRIVDALAKMVLSSGILHMFEEPPMEIKEILKEAFSSDNSIMNISMLKESKVMDVDESRRRPKKADIGKDEQLHHLGFYSNFTVDSMGRSGGLAFLWNFSDIVSVDTFSLNLIDVIVENFVTIRWGLTGFYGYLEASHRSASWNLLCSLASRSYSP</sequence>
<dbReference type="Pfam" id="PF13456">
    <property type="entry name" value="RVT_3"/>
    <property type="match status" value="1"/>
</dbReference>
<dbReference type="AlphaFoldDB" id="A0A7J8N1K2"/>
<comment type="caution">
    <text evidence="2">The sequence shown here is derived from an EMBL/GenBank/DDBJ whole genome shotgun (WGS) entry which is preliminary data.</text>
</comment>
<protein>
    <recommendedName>
        <fullName evidence="1">RNase H type-1 domain-containing protein</fullName>
    </recommendedName>
</protein>
<dbReference type="Gene3D" id="3.30.420.10">
    <property type="entry name" value="Ribonuclease H-like superfamily/Ribonuclease H"/>
    <property type="match status" value="1"/>
</dbReference>
<gene>
    <name evidence="2" type="ORF">Golob_004404</name>
</gene>
<accession>A0A7J8N1K2</accession>
<dbReference type="SUPFAM" id="SSF53098">
    <property type="entry name" value="Ribonuclease H-like"/>
    <property type="match status" value="1"/>
</dbReference>
<evidence type="ECO:0000313" key="2">
    <source>
        <dbReference type="EMBL" id="MBA0570796.1"/>
    </source>
</evidence>
<dbReference type="GO" id="GO:0003676">
    <property type="term" value="F:nucleic acid binding"/>
    <property type="evidence" value="ECO:0007669"/>
    <property type="project" value="InterPro"/>
</dbReference>
<dbReference type="InterPro" id="IPR002156">
    <property type="entry name" value="RNaseH_domain"/>
</dbReference>
<dbReference type="PANTHER" id="PTHR47723:SF19">
    <property type="entry name" value="POLYNUCLEOTIDYL TRANSFERASE, RIBONUCLEASE H-LIKE SUPERFAMILY PROTEIN"/>
    <property type="match status" value="1"/>
</dbReference>
<organism evidence="2 3">
    <name type="scientific">Gossypium lobatum</name>
    <dbReference type="NCBI Taxonomy" id="34289"/>
    <lineage>
        <taxon>Eukaryota</taxon>
        <taxon>Viridiplantae</taxon>
        <taxon>Streptophyta</taxon>
        <taxon>Embryophyta</taxon>
        <taxon>Tracheophyta</taxon>
        <taxon>Spermatophyta</taxon>
        <taxon>Magnoliopsida</taxon>
        <taxon>eudicotyledons</taxon>
        <taxon>Gunneridae</taxon>
        <taxon>Pentapetalae</taxon>
        <taxon>rosids</taxon>
        <taxon>malvids</taxon>
        <taxon>Malvales</taxon>
        <taxon>Malvaceae</taxon>
        <taxon>Malvoideae</taxon>
        <taxon>Gossypium</taxon>
    </lineage>
</organism>
<dbReference type="CDD" id="cd06222">
    <property type="entry name" value="RNase_H_like"/>
    <property type="match status" value="1"/>
</dbReference>
<dbReference type="InterPro" id="IPR044730">
    <property type="entry name" value="RNase_H-like_dom_plant"/>
</dbReference>
<reference evidence="2 3" key="1">
    <citation type="journal article" date="2019" name="Genome Biol. Evol.">
        <title>Insights into the evolution of the New World diploid cottons (Gossypium, subgenus Houzingenia) based on genome sequencing.</title>
        <authorList>
            <person name="Grover C.E."/>
            <person name="Arick M.A. 2nd"/>
            <person name="Thrash A."/>
            <person name="Conover J.L."/>
            <person name="Sanders W.S."/>
            <person name="Peterson D.G."/>
            <person name="Frelichowski J.E."/>
            <person name="Scheffler J.A."/>
            <person name="Scheffler B.E."/>
            <person name="Wendel J.F."/>
        </authorList>
    </citation>
    <scope>NUCLEOTIDE SEQUENCE [LARGE SCALE GENOMIC DNA]</scope>
    <source>
        <strain evidence="2">157</strain>
        <tissue evidence="2">Leaf</tissue>
    </source>
</reference>
<dbReference type="Proteomes" id="UP000593572">
    <property type="component" value="Unassembled WGS sequence"/>
</dbReference>
<evidence type="ECO:0000313" key="3">
    <source>
        <dbReference type="Proteomes" id="UP000593572"/>
    </source>
</evidence>
<dbReference type="PANTHER" id="PTHR47723">
    <property type="entry name" value="OS05G0353850 PROTEIN"/>
    <property type="match status" value="1"/>
</dbReference>
<evidence type="ECO:0000259" key="1">
    <source>
        <dbReference type="Pfam" id="PF13456"/>
    </source>
</evidence>
<proteinExistence type="predicted"/>
<keyword evidence="3" id="KW-1185">Reference proteome</keyword>
<feature type="domain" description="RNase H type-1" evidence="1">
    <location>
        <begin position="3"/>
        <end position="87"/>
    </location>
</feature>
<dbReference type="EMBL" id="JABEZX010000011">
    <property type="protein sequence ID" value="MBA0570796.1"/>
    <property type="molecule type" value="Genomic_DNA"/>
</dbReference>
<name>A0A7J8N1K2_9ROSI</name>
<dbReference type="InterPro" id="IPR012337">
    <property type="entry name" value="RNaseH-like_sf"/>
</dbReference>
<dbReference type="GO" id="GO:0004523">
    <property type="term" value="F:RNA-DNA hybrid ribonuclease activity"/>
    <property type="evidence" value="ECO:0007669"/>
    <property type="project" value="InterPro"/>
</dbReference>
<dbReference type="InterPro" id="IPR036397">
    <property type="entry name" value="RNaseH_sf"/>
</dbReference>
<dbReference type="InterPro" id="IPR053151">
    <property type="entry name" value="RNase_H-like"/>
</dbReference>